<keyword evidence="4" id="KW-1185">Reference proteome</keyword>
<evidence type="ECO:0000313" key="4">
    <source>
        <dbReference type="Proteomes" id="UP001151760"/>
    </source>
</evidence>
<dbReference type="Proteomes" id="UP001151760">
    <property type="component" value="Unassembled WGS sequence"/>
</dbReference>
<feature type="domain" description="Transposase (putative) gypsy type" evidence="2">
    <location>
        <begin position="60"/>
        <end position="114"/>
    </location>
</feature>
<dbReference type="EMBL" id="BQNB010012036">
    <property type="protein sequence ID" value="GJS98340.1"/>
    <property type="molecule type" value="Genomic_DNA"/>
</dbReference>
<dbReference type="PANTHER" id="PTHR31099:SF41">
    <property type="entry name" value="TRANSPOSASE (PUTATIVE), GYPSY TYPE-RELATED"/>
    <property type="match status" value="1"/>
</dbReference>
<reference evidence="3" key="2">
    <citation type="submission" date="2022-01" db="EMBL/GenBank/DDBJ databases">
        <authorList>
            <person name="Yamashiro T."/>
            <person name="Shiraishi A."/>
            <person name="Satake H."/>
            <person name="Nakayama K."/>
        </authorList>
    </citation>
    <scope>NUCLEOTIDE SEQUENCE</scope>
</reference>
<comment type="caution">
    <text evidence="3">The sequence shown here is derived from an EMBL/GenBank/DDBJ whole genome shotgun (WGS) entry which is preliminary data.</text>
</comment>
<name>A0ABQ5A6S5_9ASTR</name>
<protein>
    <recommendedName>
        <fullName evidence="2">Transposase (putative) gypsy type domain-containing protein</fullName>
    </recommendedName>
</protein>
<gene>
    <name evidence="3" type="ORF">Tco_0819510</name>
</gene>
<feature type="region of interest" description="Disordered" evidence="1">
    <location>
        <begin position="686"/>
        <end position="705"/>
    </location>
</feature>
<reference evidence="3" key="1">
    <citation type="journal article" date="2022" name="Int. J. Mol. Sci.">
        <title>Draft Genome of Tanacetum Coccineum: Genomic Comparison of Closely Related Tanacetum-Family Plants.</title>
        <authorList>
            <person name="Yamashiro T."/>
            <person name="Shiraishi A."/>
            <person name="Nakayama K."/>
            <person name="Satake H."/>
        </authorList>
    </citation>
    <scope>NUCLEOTIDE SEQUENCE</scope>
</reference>
<dbReference type="InterPro" id="IPR007321">
    <property type="entry name" value="Transposase_28"/>
</dbReference>
<sequence length="705" mass="78640">MGSITSLKCVLTQEHLDAICAKYFVPEEVHPQLPSSDATMHERPTGKVGMYTRFFDYANYRIPFSTFFVSVLTHFRIPFSQLSVFGSAKVSHFEILCRVCNIEPDVSLFRYFYTHNYKNGWFGFTKRPNVRACYSKNLDSVKNWNDHFFWVDEFVVPADAQFNWFLGSNIVKDRAPAPSEYNMEHVNTLIAHASPFLRFPEEFLCWVGISHNYLLNKDTYPRFKYENGEGMDLNAFIRTTDPRKVRIVERPRAENEGPIVAVAKHRTVTLLPTSVVRSSGELSASVEREFFGDASVGGGGDQGFDSAVGQEIVGPSVPVTASAGATVPKPHRSKKKRVIYDSEGLLVAPPPPKRLRTDYGTAGGSSTGGKSLRALNRLLQDYLLTVEQGVPALPTEMKLFCDFLMAGFGGKNGKKYDKTMSTALHDQEGGHGYHLSISKDRARLNKYRQIKRFNHLLKKQAAVMDQMKHGDEVAMSNGTHMQQMHQVQHPIPTFNAGPSKHSGMQYTYNTSAFDHSSSMWLDQNPNQVAFAPESHIPQMHQVQHPVPRVLPQTSFNNSGQSAHSERPHAYPSNMLLPQIPNSGIPPVSDYPYNTLLVQNMDGAYLVATNLPEPGCAICGRSPMENAYGDPFNTLLDQNPNVEIMQGMNNGMIPVNNNTTSLGNYGHQIGNIGVRLPAPFHQLSILSPPPFRNEPYSPGDQHSSNA</sequence>
<dbReference type="Pfam" id="PF04195">
    <property type="entry name" value="Transposase_28"/>
    <property type="match status" value="1"/>
</dbReference>
<evidence type="ECO:0000259" key="2">
    <source>
        <dbReference type="Pfam" id="PF04195"/>
    </source>
</evidence>
<proteinExistence type="predicted"/>
<organism evidence="3 4">
    <name type="scientific">Tanacetum coccineum</name>
    <dbReference type="NCBI Taxonomy" id="301880"/>
    <lineage>
        <taxon>Eukaryota</taxon>
        <taxon>Viridiplantae</taxon>
        <taxon>Streptophyta</taxon>
        <taxon>Embryophyta</taxon>
        <taxon>Tracheophyta</taxon>
        <taxon>Spermatophyta</taxon>
        <taxon>Magnoliopsida</taxon>
        <taxon>eudicotyledons</taxon>
        <taxon>Gunneridae</taxon>
        <taxon>Pentapetalae</taxon>
        <taxon>asterids</taxon>
        <taxon>campanulids</taxon>
        <taxon>Asterales</taxon>
        <taxon>Asteraceae</taxon>
        <taxon>Asteroideae</taxon>
        <taxon>Anthemideae</taxon>
        <taxon>Anthemidinae</taxon>
        <taxon>Tanacetum</taxon>
    </lineage>
</organism>
<accession>A0ABQ5A6S5</accession>
<dbReference type="PANTHER" id="PTHR31099">
    <property type="entry name" value="OS06G0165300 PROTEIN"/>
    <property type="match status" value="1"/>
</dbReference>
<evidence type="ECO:0000256" key="1">
    <source>
        <dbReference type="SAM" id="MobiDB-lite"/>
    </source>
</evidence>
<evidence type="ECO:0000313" key="3">
    <source>
        <dbReference type="EMBL" id="GJS98340.1"/>
    </source>
</evidence>